<evidence type="ECO:0000313" key="3">
    <source>
        <dbReference type="EMBL" id="KGT95887.1"/>
    </source>
</evidence>
<dbReference type="GO" id="GO:0008926">
    <property type="term" value="F:mannitol-1-phosphate 5-dehydrogenase activity"/>
    <property type="evidence" value="ECO:0007669"/>
    <property type="project" value="TreeGrafter"/>
</dbReference>
<dbReference type="GO" id="GO:0019592">
    <property type="term" value="P:mannitol catabolic process"/>
    <property type="evidence" value="ECO:0007669"/>
    <property type="project" value="TreeGrafter"/>
</dbReference>
<dbReference type="SUPFAM" id="SSF48179">
    <property type="entry name" value="6-phosphogluconate dehydrogenase C-terminal domain-like"/>
    <property type="match status" value="1"/>
</dbReference>
<evidence type="ECO:0000313" key="4">
    <source>
        <dbReference type="Proteomes" id="UP000030351"/>
    </source>
</evidence>
<dbReference type="AlphaFoldDB" id="A0A0A3Z9X8"/>
<dbReference type="InterPro" id="IPR013131">
    <property type="entry name" value="Mannitol_DH_N"/>
</dbReference>
<name>A0A0A3Z9X8_9GAMM</name>
<dbReference type="Proteomes" id="UP000030351">
    <property type="component" value="Unassembled WGS sequence"/>
</dbReference>
<evidence type="ECO:0000259" key="2">
    <source>
        <dbReference type="Pfam" id="PF01232"/>
    </source>
</evidence>
<dbReference type="STRING" id="371042.NG99_01770"/>
<dbReference type="Gene3D" id="3.40.50.720">
    <property type="entry name" value="NAD(P)-binding Rossmann-like Domain"/>
    <property type="match status" value="1"/>
</dbReference>
<dbReference type="Pfam" id="PF01232">
    <property type="entry name" value="Mannitol_dh"/>
    <property type="match status" value="1"/>
</dbReference>
<keyword evidence="4" id="KW-1185">Reference proteome</keyword>
<dbReference type="eggNOG" id="COG0246">
    <property type="taxonomic scope" value="Bacteria"/>
</dbReference>
<protein>
    <submittedName>
        <fullName evidence="3">Mannitol dehydrogenase</fullName>
    </submittedName>
</protein>
<dbReference type="PANTHER" id="PTHR30524">
    <property type="entry name" value="MANNITOL-1-PHOSPHATE 5-DEHYDROGENASE"/>
    <property type="match status" value="1"/>
</dbReference>
<organism evidence="3 4">
    <name type="scientific">Erwinia typographi</name>
    <dbReference type="NCBI Taxonomy" id="371042"/>
    <lineage>
        <taxon>Bacteria</taxon>
        <taxon>Pseudomonadati</taxon>
        <taxon>Pseudomonadota</taxon>
        <taxon>Gammaproteobacteria</taxon>
        <taxon>Enterobacterales</taxon>
        <taxon>Erwiniaceae</taxon>
        <taxon>Erwinia</taxon>
    </lineage>
</organism>
<dbReference type="InterPro" id="IPR013328">
    <property type="entry name" value="6PGD_dom2"/>
</dbReference>
<sequence length="345" mass="38561">MKPIAIHFGAGALGRGLVIPWLSDSGFDVIAVDTDRELAEQLNANGGYDILITDSRETRTIPLQGVLHPGDPALAGWLKKTRVITTSVRKENLHHVARLLQQVPPVTVICCENIEQSGAFFASQLEQQGISSAGWHLPDCMVDRICASCWPHSLVIETESWGSICVQALPGATVPERFEVTQNIARRFQEKRVLVNTYADGISFLGKAAGLHYLYEAAESAAINADIADYMELMKRYLQSECQLDAPYLDRMAKKHRQRLSNPNIQRDLASVARNFPEKIRPSERFIYPLTVLQRQGVNIDKAMPFLNKLINSWASEQSDIQQARAQITEIINNRDITDKLETAL</sequence>
<dbReference type="Gene3D" id="1.10.1040.10">
    <property type="entry name" value="N-(1-d-carboxylethyl)-l-norvaline Dehydrogenase, domain 2"/>
    <property type="match status" value="1"/>
</dbReference>
<dbReference type="RefSeq" id="WP_034887751.1">
    <property type="nucleotide sequence ID" value="NZ_JRUQ01000006.1"/>
</dbReference>
<dbReference type="OrthoDB" id="271711at2"/>
<comment type="caution">
    <text evidence="3">The sequence shown here is derived from an EMBL/GenBank/DDBJ whole genome shotgun (WGS) entry which is preliminary data.</text>
</comment>
<proteinExistence type="predicted"/>
<gene>
    <name evidence="3" type="ORF">NG99_01770</name>
</gene>
<feature type="domain" description="Mannitol dehydrogenase N-terminal" evidence="2">
    <location>
        <begin position="5"/>
        <end position="149"/>
    </location>
</feature>
<dbReference type="InterPro" id="IPR008927">
    <property type="entry name" value="6-PGluconate_DH-like_C_sf"/>
</dbReference>
<dbReference type="SUPFAM" id="SSF51735">
    <property type="entry name" value="NAD(P)-binding Rossmann-fold domains"/>
    <property type="match status" value="1"/>
</dbReference>
<keyword evidence="1" id="KW-0560">Oxidoreductase</keyword>
<reference evidence="3 4" key="1">
    <citation type="submission" date="2014-10" db="EMBL/GenBank/DDBJ databases">
        <title>Genome sequence of Erwinia typographi M043b.</title>
        <authorList>
            <person name="Chan K.-G."/>
            <person name="Tan W.-S."/>
        </authorList>
    </citation>
    <scope>NUCLEOTIDE SEQUENCE [LARGE SCALE GENOMIC DNA]</scope>
    <source>
        <strain evidence="3 4">M043b</strain>
    </source>
</reference>
<dbReference type="PANTHER" id="PTHR30524:SF0">
    <property type="entry name" value="ALTRONATE OXIDOREDUCTASE-RELATED"/>
    <property type="match status" value="1"/>
</dbReference>
<dbReference type="InterPro" id="IPR036291">
    <property type="entry name" value="NAD(P)-bd_dom_sf"/>
</dbReference>
<accession>A0A0A3Z9X8</accession>
<dbReference type="EMBL" id="JRUQ01000006">
    <property type="protein sequence ID" value="KGT95887.1"/>
    <property type="molecule type" value="Genomic_DNA"/>
</dbReference>
<evidence type="ECO:0000256" key="1">
    <source>
        <dbReference type="ARBA" id="ARBA00023002"/>
    </source>
</evidence>
<dbReference type="GO" id="GO:0005829">
    <property type="term" value="C:cytosol"/>
    <property type="evidence" value="ECO:0007669"/>
    <property type="project" value="TreeGrafter"/>
</dbReference>